<dbReference type="Proteomes" id="UP000008461">
    <property type="component" value="Chromosome"/>
</dbReference>
<evidence type="ECO:0000313" key="2">
    <source>
        <dbReference type="Proteomes" id="UP000008461"/>
    </source>
</evidence>
<dbReference type="HOGENOM" id="CLU_2935105_0_0_10"/>
<organism evidence="1 2">
    <name type="scientific">Haliscomenobacter hydrossis (strain ATCC 27775 / DSM 1100 / LMG 10767 / O)</name>
    <dbReference type="NCBI Taxonomy" id="760192"/>
    <lineage>
        <taxon>Bacteria</taxon>
        <taxon>Pseudomonadati</taxon>
        <taxon>Bacteroidota</taxon>
        <taxon>Saprospiria</taxon>
        <taxon>Saprospirales</taxon>
        <taxon>Haliscomenobacteraceae</taxon>
        <taxon>Haliscomenobacter</taxon>
    </lineage>
</organism>
<evidence type="ECO:0000313" key="1">
    <source>
        <dbReference type="EMBL" id="AEE50005.1"/>
    </source>
</evidence>
<sequence>MILTLVIYPSNLKELVNVLVEKVERLRKLRLPRATKEPTALGFVARGSLNPLNFLNLLNL</sequence>
<reference evidence="1 2" key="1">
    <citation type="journal article" date="2011" name="Stand. Genomic Sci.">
        <title>Complete genome sequence of Haliscomenobacter hydrossis type strain (O).</title>
        <authorList>
            <consortium name="US DOE Joint Genome Institute (JGI-PGF)"/>
            <person name="Daligault H."/>
            <person name="Lapidus A."/>
            <person name="Zeytun A."/>
            <person name="Nolan M."/>
            <person name="Lucas S."/>
            <person name="Del Rio T.G."/>
            <person name="Tice H."/>
            <person name="Cheng J.F."/>
            <person name="Tapia R."/>
            <person name="Han C."/>
            <person name="Goodwin L."/>
            <person name="Pitluck S."/>
            <person name="Liolios K."/>
            <person name="Pagani I."/>
            <person name="Ivanova N."/>
            <person name="Huntemann M."/>
            <person name="Mavromatis K."/>
            <person name="Mikhailova N."/>
            <person name="Pati A."/>
            <person name="Chen A."/>
            <person name="Palaniappan K."/>
            <person name="Land M."/>
            <person name="Hauser L."/>
            <person name="Brambilla E.M."/>
            <person name="Rohde M."/>
            <person name="Verbarg S."/>
            <person name="Goker M."/>
            <person name="Bristow J."/>
            <person name="Eisen J.A."/>
            <person name="Markowitz V."/>
            <person name="Hugenholtz P."/>
            <person name="Kyrpides N.C."/>
            <person name="Klenk H.P."/>
            <person name="Woyke T."/>
        </authorList>
    </citation>
    <scope>NUCLEOTIDE SEQUENCE [LARGE SCALE GENOMIC DNA]</scope>
    <source>
        <strain evidence="2">ATCC 27775 / DSM 1100 / LMG 10767 / O</strain>
    </source>
</reference>
<proteinExistence type="predicted"/>
<dbReference type="EMBL" id="CP002691">
    <property type="protein sequence ID" value="AEE50005.1"/>
    <property type="molecule type" value="Genomic_DNA"/>
</dbReference>
<gene>
    <name evidence="1" type="ordered locus">Halhy_2120</name>
</gene>
<accession>F4KQL6</accession>
<dbReference type="KEGG" id="hhy:Halhy_2120"/>
<dbReference type="AlphaFoldDB" id="F4KQL6"/>
<reference key="2">
    <citation type="submission" date="2011-04" db="EMBL/GenBank/DDBJ databases">
        <title>Complete sequence of chromosome of Haliscomenobacter hydrossis DSM 1100.</title>
        <authorList>
            <consortium name="US DOE Joint Genome Institute (JGI-PGF)"/>
            <person name="Lucas S."/>
            <person name="Han J."/>
            <person name="Lapidus A."/>
            <person name="Bruce D."/>
            <person name="Goodwin L."/>
            <person name="Pitluck S."/>
            <person name="Peters L."/>
            <person name="Kyrpides N."/>
            <person name="Mavromatis K."/>
            <person name="Ivanova N."/>
            <person name="Ovchinnikova G."/>
            <person name="Pagani I."/>
            <person name="Daligault H."/>
            <person name="Detter J.C."/>
            <person name="Han C."/>
            <person name="Land M."/>
            <person name="Hauser L."/>
            <person name="Markowitz V."/>
            <person name="Cheng J.-F."/>
            <person name="Hugenholtz P."/>
            <person name="Woyke T."/>
            <person name="Wu D."/>
            <person name="Verbarg S."/>
            <person name="Frueling A."/>
            <person name="Brambilla E."/>
            <person name="Klenk H.-P."/>
            <person name="Eisen J.A."/>
        </authorList>
    </citation>
    <scope>NUCLEOTIDE SEQUENCE</scope>
    <source>
        <strain>DSM 1100</strain>
    </source>
</reference>
<keyword evidence="2" id="KW-1185">Reference proteome</keyword>
<name>F4KQL6_HALH1</name>
<protein>
    <submittedName>
        <fullName evidence="1">Uncharacterized protein</fullName>
    </submittedName>
</protein>